<protein>
    <submittedName>
        <fullName evidence="1">Uncharacterized protein</fullName>
    </submittedName>
</protein>
<comment type="caution">
    <text evidence="1">The sequence shown here is derived from an EMBL/GenBank/DDBJ whole genome shotgun (WGS) entry which is preliminary data.</text>
</comment>
<feature type="non-terminal residue" evidence="1">
    <location>
        <position position="1"/>
    </location>
</feature>
<proteinExistence type="predicted"/>
<keyword evidence="2" id="KW-1185">Reference proteome</keyword>
<gene>
    <name evidence="1" type="ORF">MHI_LOCUS579521</name>
</gene>
<organism evidence="1 2">
    <name type="scientific">Heterotrigona itama</name>
    <dbReference type="NCBI Taxonomy" id="395501"/>
    <lineage>
        <taxon>Eukaryota</taxon>
        <taxon>Metazoa</taxon>
        <taxon>Ecdysozoa</taxon>
        <taxon>Arthropoda</taxon>
        <taxon>Hexapoda</taxon>
        <taxon>Insecta</taxon>
        <taxon>Pterygota</taxon>
        <taxon>Neoptera</taxon>
        <taxon>Endopterygota</taxon>
        <taxon>Hymenoptera</taxon>
        <taxon>Apocrita</taxon>
        <taxon>Aculeata</taxon>
        <taxon>Apoidea</taxon>
        <taxon>Anthophila</taxon>
        <taxon>Apidae</taxon>
        <taxon>Heterotrigona</taxon>
    </lineage>
</organism>
<accession>A0A6V7H7J6</accession>
<evidence type="ECO:0000313" key="1">
    <source>
        <dbReference type="EMBL" id="CAD1475513.1"/>
    </source>
</evidence>
<name>A0A6V7H7J6_9HYME</name>
<dbReference type="Proteomes" id="UP000752696">
    <property type="component" value="Unassembled WGS sequence"/>
</dbReference>
<reference evidence="1" key="1">
    <citation type="submission" date="2020-07" db="EMBL/GenBank/DDBJ databases">
        <authorList>
            <person name="Nazaruddin N."/>
        </authorList>
    </citation>
    <scope>NUCLEOTIDE SEQUENCE</scope>
</reference>
<dbReference type="OrthoDB" id="10324048at2759"/>
<evidence type="ECO:0000313" key="2">
    <source>
        <dbReference type="Proteomes" id="UP000752696"/>
    </source>
</evidence>
<sequence>RGILGEQRRNVEKTALALITNLTAKMSEDSERIFEHPNGAPLGSKGSWASPPISDCPSFSLILSMNPW</sequence>
<dbReference type="AlphaFoldDB" id="A0A6V7H7J6"/>
<dbReference type="EMBL" id="CAJDYZ010008552">
    <property type="protein sequence ID" value="CAD1475513.1"/>
    <property type="molecule type" value="Genomic_DNA"/>
</dbReference>